<evidence type="ECO:0000256" key="4">
    <source>
        <dbReference type="ARBA" id="ARBA00023002"/>
    </source>
</evidence>
<dbReference type="InterPro" id="IPR029039">
    <property type="entry name" value="Flavoprotein-like_sf"/>
</dbReference>
<dbReference type="SUPFAM" id="SSF52218">
    <property type="entry name" value="Flavoproteins"/>
    <property type="match status" value="1"/>
</dbReference>
<dbReference type="PANTHER" id="PTHR43408:SF2">
    <property type="entry name" value="FMN REDUCTASE (NADPH)"/>
    <property type="match status" value="1"/>
</dbReference>
<keyword evidence="7" id="KW-1185">Reference proteome</keyword>
<gene>
    <name evidence="6" type="ORF">H4W29_005462</name>
</gene>
<evidence type="ECO:0000256" key="2">
    <source>
        <dbReference type="ARBA" id="ARBA00022630"/>
    </source>
</evidence>
<comment type="caution">
    <text evidence="6">The sequence shown here is derived from an EMBL/GenBank/DDBJ whole genome shotgun (WGS) entry which is preliminary data.</text>
</comment>
<name>A0ABR9IYB1_RHIVS</name>
<protein>
    <submittedName>
        <fullName evidence="6">FMN reductase</fullName>
        <ecNumber evidence="6">1.5.1.38</ecNumber>
    </submittedName>
</protein>
<dbReference type="Gene3D" id="3.40.50.360">
    <property type="match status" value="1"/>
</dbReference>
<dbReference type="Proteomes" id="UP000620262">
    <property type="component" value="Unassembled WGS sequence"/>
</dbReference>
<comment type="similarity">
    <text evidence="1">Belongs to the SsuE family.</text>
</comment>
<dbReference type="Pfam" id="PF03358">
    <property type="entry name" value="FMN_red"/>
    <property type="match status" value="1"/>
</dbReference>
<evidence type="ECO:0000313" key="6">
    <source>
        <dbReference type="EMBL" id="MBE1508217.1"/>
    </source>
</evidence>
<organism evidence="6 7">
    <name type="scientific">Rhizobium viscosum</name>
    <name type="common">Arthrobacter viscosus</name>
    <dbReference type="NCBI Taxonomy" id="1673"/>
    <lineage>
        <taxon>Bacteria</taxon>
        <taxon>Pseudomonadati</taxon>
        <taxon>Pseudomonadota</taxon>
        <taxon>Alphaproteobacteria</taxon>
        <taxon>Hyphomicrobiales</taxon>
        <taxon>Rhizobiaceae</taxon>
        <taxon>Rhizobium/Agrobacterium group</taxon>
        <taxon>Rhizobium</taxon>
    </lineage>
</organism>
<dbReference type="InterPro" id="IPR051814">
    <property type="entry name" value="NAD(P)H-dep_FMN_reductase"/>
</dbReference>
<dbReference type="EC" id="1.5.1.38" evidence="6"/>
<evidence type="ECO:0000313" key="7">
    <source>
        <dbReference type="Proteomes" id="UP000620262"/>
    </source>
</evidence>
<keyword evidence="4 6" id="KW-0560">Oxidoreductase</keyword>
<feature type="domain" description="NADPH-dependent FMN reductase-like" evidence="5">
    <location>
        <begin position="30"/>
        <end position="173"/>
    </location>
</feature>
<reference evidence="6 7" key="1">
    <citation type="submission" date="2020-10" db="EMBL/GenBank/DDBJ databases">
        <title>Sequencing the genomes of 1000 actinobacteria strains.</title>
        <authorList>
            <person name="Klenk H.-P."/>
        </authorList>
    </citation>
    <scope>NUCLEOTIDE SEQUENCE [LARGE SCALE GENOMIC DNA]</scope>
    <source>
        <strain evidence="6 7">DSM 7307</strain>
    </source>
</reference>
<dbReference type="NCBIfam" id="TIGR03566">
    <property type="entry name" value="FMN_reduc_MsuE"/>
    <property type="match status" value="1"/>
</dbReference>
<evidence type="ECO:0000256" key="1">
    <source>
        <dbReference type="ARBA" id="ARBA00005990"/>
    </source>
</evidence>
<evidence type="ECO:0000256" key="3">
    <source>
        <dbReference type="ARBA" id="ARBA00022643"/>
    </source>
</evidence>
<keyword evidence="2" id="KW-0285">Flavoprotein</keyword>
<evidence type="ECO:0000259" key="5">
    <source>
        <dbReference type="Pfam" id="PF03358"/>
    </source>
</evidence>
<keyword evidence="3" id="KW-0288">FMN</keyword>
<dbReference type="PANTHER" id="PTHR43408">
    <property type="entry name" value="FMN REDUCTASE (NADPH)"/>
    <property type="match status" value="1"/>
</dbReference>
<dbReference type="InterPro" id="IPR019912">
    <property type="entry name" value="FMN_Rdtase_MsuE-like"/>
</dbReference>
<dbReference type="GO" id="GO:0052873">
    <property type="term" value="F:FMN reductase (NADPH) activity"/>
    <property type="evidence" value="ECO:0007669"/>
    <property type="project" value="UniProtKB-EC"/>
</dbReference>
<proteinExistence type="inferred from homology"/>
<dbReference type="EMBL" id="JADBEC010000002">
    <property type="protein sequence ID" value="MBE1508217.1"/>
    <property type="molecule type" value="Genomic_DNA"/>
</dbReference>
<dbReference type="InterPro" id="IPR005025">
    <property type="entry name" value="FMN_Rdtase-like_dom"/>
</dbReference>
<accession>A0ABR9IYB1</accession>
<sequence length="213" mass="23203">MEIELRHICASNEKFQRKDTLNMPSLPKIRLVSIAGSFNRPSKTAALVQNIARLVCDSYDFHHSFYDLADVGASLGVASRRQDLDPSAARIFEAIVAADLLIVGSPTFKGSYPGLFKHLIDLLDPHELKSKPVIIAATGGGERHALMVEHQLRPLFGFFMAHTLPTAVYASDRDFTDYQVSSGQLASRINSVVSELAAFSPGGSRSICAETEA</sequence>